<evidence type="ECO:0000256" key="1">
    <source>
        <dbReference type="ARBA" id="ARBA00004123"/>
    </source>
</evidence>
<dbReference type="GO" id="GO:0045815">
    <property type="term" value="P:transcription initiation-coupled chromatin remodeling"/>
    <property type="evidence" value="ECO:0007669"/>
    <property type="project" value="TreeGrafter"/>
</dbReference>
<proteinExistence type="inferred from homology"/>
<dbReference type="FunFam" id="1.10.8.60:FF:000016">
    <property type="entry name" value="ATPase family AAA domain-containing protein 2B"/>
    <property type="match status" value="1"/>
</dbReference>
<dbReference type="PRINTS" id="PR00503">
    <property type="entry name" value="BROMODOMAIN"/>
</dbReference>
<dbReference type="InterPro" id="IPR003959">
    <property type="entry name" value="ATPase_AAA_core"/>
</dbReference>
<dbReference type="FunFam" id="1.20.920.10:FF:000021">
    <property type="entry name" value="ATPase family AAA domain-containing protein 2"/>
    <property type="match status" value="1"/>
</dbReference>
<dbReference type="GO" id="GO:0003682">
    <property type="term" value="F:chromatin binding"/>
    <property type="evidence" value="ECO:0007669"/>
    <property type="project" value="TreeGrafter"/>
</dbReference>
<dbReference type="SUPFAM" id="SSF47370">
    <property type="entry name" value="Bromodomain"/>
    <property type="match status" value="1"/>
</dbReference>
<keyword evidence="11 17" id="KW-0103">Bromodomain</keyword>
<keyword evidence="3" id="KW-1017">Isopeptide bond</keyword>
<feature type="region of interest" description="Disordered" evidence="19">
    <location>
        <begin position="1"/>
        <end position="76"/>
    </location>
</feature>
<sequence>MDDMQKMRRRLRDRDTKEEQLGMYTRGRMRSSLRTNADHDEEEEEDREEDDEEEEDEEDDDEDGEDEEEENQRRYDFRQRKTVVRYQAPQDENKHVLCCFPCFSCRCLPMNLVKEDLLGIHKDRMKIGASLADVDPMQIDRTVRFESIGGLSRHISALKEMVVFPLLYPEVFERFKIQPPSLSNLLSTNASGCKGCLFYGPPGTGKTLVARALANECSQGERRVSFFMRKGADCLSKWVGESERQLRLLFDQAYQMRPSIIFFDEIDGLAPVRSSRQDQIHSSIVSTLLALMDGLDARGEVVVIGATNRLDSIDPALRRPGRFDREFLFGLPDREARKDILKIHTRQWTPPPSDTFLEELADKCVGYCGADIKAVCSEAALCALRRRYPQIYSSSQKLVLDINSIAITNKDFMSAMSKMVPASQRAVVSPAKALIPAIRPLLSAALQDILHTVRRVFPHAEQGLKRKKEQDVACGVSEDDLMFSDDEESEVHSNGQTSHSQLKTPVAKGQLNLNRSVLSHPTSYRPRLLLEGRPGSGQSSHLAPAVLHTLEKFTVYTLDMAVLFGASATAPEETCAQIFVEAKRTSPSILYIPHIGQWWETVGPALRATFLSLLSSIPAFAPILLLATCSLQYDQLSMEVQELFRVEYGEVFHVQVPTTRERRNFFEDLILNQAAKAPTSKKKAVLHALEVLPVAPPPPPRKLTEEEIQRLEEQEEDTLRELRLFLRDVTNRLSQDKRFKAFTKPVDLEEVPDYAEVIKKPMDLSTVLSKVDLHRYGTVKEFRQDVDLIWQNALEYNPDRDPSDRQIRHRACALKDTVHAIIRDELDEDFEKICEEIQVSRSTRGEWCVHVCVHAYKAGPTAAVTPNRSVRRITRALKNAVLQQQMIDVDKALQILDQETPPLVVDSDKLKELLERVVTKTEGYEVYKLEKLYALLCQSIYRHRRDYNKTALIKLEQEIEDFC</sequence>
<keyword evidence="22" id="KW-1185">Reference proteome</keyword>
<keyword evidence="10 18" id="KW-0175">Coiled coil</keyword>
<name>A0A8C4DHR6_DICLA</name>
<evidence type="ECO:0000256" key="9">
    <source>
        <dbReference type="ARBA" id="ARBA00023015"/>
    </source>
</evidence>
<dbReference type="GO" id="GO:0042393">
    <property type="term" value="F:histone binding"/>
    <property type="evidence" value="ECO:0007669"/>
    <property type="project" value="TreeGrafter"/>
</dbReference>
<feature type="compositionally biased region" description="Polar residues" evidence="19">
    <location>
        <begin position="492"/>
        <end position="503"/>
    </location>
</feature>
<dbReference type="InterPro" id="IPR036427">
    <property type="entry name" value="Bromodomain-like_sf"/>
</dbReference>
<dbReference type="Gene3D" id="1.10.8.60">
    <property type="match status" value="1"/>
</dbReference>
<keyword evidence="7" id="KW-0067">ATP-binding</keyword>
<keyword evidence="8" id="KW-0832">Ubl conjugation</keyword>
<evidence type="ECO:0000256" key="14">
    <source>
        <dbReference type="ARBA" id="ARBA00023242"/>
    </source>
</evidence>
<accession>A0A8C4DHR6</accession>
<evidence type="ECO:0000256" key="16">
    <source>
        <dbReference type="ARBA" id="ARBA00071858"/>
    </source>
</evidence>
<dbReference type="FunFam" id="3.40.50.300:FF:000061">
    <property type="entry name" value="ATPase family, AAA domain-containing 2"/>
    <property type="match status" value="1"/>
</dbReference>
<dbReference type="Pfam" id="PF17862">
    <property type="entry name" value="AAA_lid_3"/>
    <property type="match status" value="1"/>
</dbReference>
<dbReference type="PROSITE" id="PS50014">
    <property type="entry name" value="BROMODOMAIN_2"/>
    <property type="match status" value="1"/>
</dbReference>
<dbReference type="FunFam" id="3.40.50.300:FF:000734">
    <property type="entry name" value="ATPase family, AAA domain containing 2"/>
    <property type="match status" value="1"/>
</dbReference>
<dbReference type="SMART" id="SM00297">
    <property type="entry name" value="BROMO"/>
    <property type="match status" value="1"/>
</dbReference>
<evidence type="ECO:0000256" key="17">
    <source>
        <dbReference type="PROSITE-ProRule" id="PRU00035"/>
    </source>
</evidence>
<dbReference type="InterPro" id="IPR045199">
    <property type="entry name" value="ATAD2-like"/>
</dbReference>
<dbReference type="Pfam" id="PF00004">
    <property type="entry name" value="AAA"/>
    <property type="match status" value="1"/>
</dbReference>
<keyword evidence="4" id="KW-0597">Phosphoprotein</keyword>
<evidence type="ECO:0000256" key="19">
    <source>
        <dbReference type="SAM" id="MobiDB-lite"/>
    </source>
</evidence>
<evidence type="ECO:0000256" key="12">
    <source>
        <dbReference type="ARBA" id="ARBA00023159"/>
    </source>
</evidence>
<keyword evidence="12" id="KW-0010">Activator</keyword>
<comment type="subcellular location">
    <subcellularLocation>
        <location evidence="1">Nucleus</location>
    </subcellularLocation>
</comment>
<organism evidence="21 22">
    <name type="scientific">Dicentrarchus labrax</name>
    <name type="common">European seabass</name>
    <name type="synonym">Morone labrax</name>
    <dbReference type="NCBI Taxonomy" id="13489"/>
    <lineage>
        <taxon>Eukaryota</taxon>
        <taxon>Metazoa</taxon>
        <taxon>Chordata</taxon>
        <taxon>Craniata</taxon>
        <taxon>Vertebrata</taxon>
        <taxon>Euteleostomi</taxon>
        <taxon>Actinopterygii</taxon>
        <taxon>Neopterygii</taxon>
        <taxon>Teleostei</taxon>
        <taxon>Neoteleostei</taxon>
        <taxon>Acanthomorphata</taxon>
        <taxon>Eupercaria</taxon>
        <taxon>Moronidae</taxon>
        <taxon>Dicentrarchus</taxon>
    </lineage>
</organism>
<dbReference type="InterPro" id="IPR041569">
    <property type="entry name" value="AAA_lid_3"/>
</dbReference>
<dbReference type="Proteomes" id="UP000694389">
    <property type="component" value="Unassembled WGS sequence"/>
</dbReference>
<dbReference type="GeneTree" id="ENSGT00570000079239"/>
<dbReference type="Ensembl" id="ENSDLAT00005004448.2">
    <property type="protein sequence ID" value="ENSDLAP00005004302.2"/>
    <property type="gene ID" value="ENSDLAG00005001780.2"/>
</dbReference>
<protein>
    <recommendedName>
        <fullName evidence="16">ATPase family AAA domain-containing protein 2</fullName>
    </recommendedName>
</protein>
<dbReference type="CDD" id="cd05528">
    <property type="entry name" value="Bromo_AAA"/>
    <property type="match status" value="1"/>
</dbReference>
<feature type="region of interest" description="Disordered" evidence="19">
    <location>
        <begin position="485"/>
        <end position="506"/>
    </location>
</feature>
<evidence type="ECO:0000256" key="15">
    <source>
        <dbReference type="ARBA" id="ARBA00049360"/>
    </source>
</evidence>
<evidence type="ECO:0000256" key="5">
    <source>
        <dbReference type="ARBA" id="ARBA00022741"/>
    </source>
</evidence>
<dbReference type="InterPro" id="IPR003960">
    <property type="entry name" value="ATPase_AAA_CS"/>
</dbReference>
<dbReference type="GO" id="GO:0016887">
    <property type="term" value="F:ATP hydrolysis activity"/>
    <property type="evidence" value="ECO:0007669"/>
    <property type="project" value="InterPro"/>
</dbReference>
<dbReference type="Gene3D" id="1.20.920.10">
    <property type="entry name" value="Bromodomain-like"/>
    <property type="match status" value="1"/>
</dbReference>
<dbReference type="GO" id="GO:0005654">
    <property type="term" value="C:nucleoplasm"/>
    <property type="evidence" value="ECO:0007669"/>
    <property type="project" value="UniProtKB-ARBA"/>
</dbReference>
<evidence type="ECO:0000256" key="3">
    <source>
        <dbReference type="ARBA" id="ARBA00022499"/>
    </source>
</evidence>
<dbReference type="SUPFAM" id="SSF52540">
    <property type="entry name" value="P-loop containing nucleoside triphosphate hydrolases"/>
    <property type="match status" value="2"/>
</dbReference>
<gene>
    <name evidence="21" type="primary">LOC127367598</name>
</gene>
<feature type="domain" description="Bromo" evidence="20">
    <location>
        <begin position="734"/>
        <end position="804"/>
    </location>
</feature>
<evidence type="ECO:0000259" key="20">
    <source>
        <dbReference type="PROSITE" id="PS50014"/>
    </source>
</evidence>
<comment type="catalytic activity">
    <reaction evidence="15">
        <text>ATP + H2O = ADP + phosphate + H(+)</text>
        <dbReference type="Rhea" id="RHEA:13065"/>
        <dbReference type="ChEBI" id="CHEBI:15377"/>
        <dbReference type="ChEBI" id="CHEBI:15378"/>
        <dbReference type="ChEBI" id="CHEBI:30616"/>
        <dbReference type="ChEBI" id="CHEBI:43474"/>
        <dbReference type="ChEBI" id="CHEBI:456216"/>
    </reaction>
</comment>
<evidence type="ECO:0000256" key="18">
    <source>
        <dbReference type="SAM" id="Coils"/>
    </source>
</evidence>
<dbReference type="GO" id="GO:0006334">
    <property type="term" value="P:nucleosome assembly"/>
    <property type="evidence" value="ECO:0007669"/>
    <property type="project" value="TreeGrafter"/>
</dbReference>
<evidence type="ECO:0000256" key="13">
    <source>
        <dbReference type="ARBA" id="ARBA00023163"/>
    </source>
</evidence>
<keyword evidence="14" id="KW-0539">Nucleus</keyword>
<dbReference type="PANTHER" id="PTHR23069:SF4">
    <property type="entry name" value="ATPASE FAMILY AAA DOMAIN-CONTAINING PROTEIN 2"/>
    <property type="match status" value="1"/>
</dbReference>
<feature type="compositionally biased region" description="Basic and acidic residues" evidence="19">
    <location>
        <begin position="1"/>
        <end position="20"/>
    </location>
</feature>
<evidence type="ECO:0000256" key="7">
    <source>
        <dbReference type="ARBA" id="ARBA00022840"/>
    </source>
</evidence>
<dbReference type="InterPro" id="IPR001487">
    <property type="entry name" value="Bromodomain"/>
</dbReference>
<feature type="coiled-coil region" evidence="18">
    <location>
        <begin position="701"/>
        <end position="728"/>
    </location>
</feature>
<reference evidence="21" key="2">
    <citation type="submission" date="2025-09" db="UniProtKB">
        <authorList>
            <consortium name="Ensembl"/>
        </authorList>
    </citation>
    <scope>IDENTIFICATION</scope>
</reference>
<evidence type="ECO:0000256" key="6">
    <source>
        <dbReference type="ARBA" id="ARBA00022801"/>
    </source>
</evidence>
<feature type="compositionally biased region" description="Acidic residues" evidence="19">
    <location>
        <begin position="39"/>
        <end position="70"/>
    </location>
</feature>
<reference evidence="21" key="1">
    <citation type="submission" date="2025-08" db="UniProtKB">
        <authorList>
            <consortium name="Ensembl"/>
        </authorList>
    </citation>
    <scope>IDENTIFICATION</scope>
</reference>
<comment type="similarity">
    <text evidence="2">Belongs to the AAA ATPase family.</text>
</comment>
<dbReference type="InterPro" id="IPR027417">
    <property type="entry name" value="P-loop_NTPase"/>
</dbReference>
<dbReference type="PANTHER" id="PTHR23069">
    <property type="entry name" value="AAA DOMAIN-CONTAINING"/>
    <property type="match status" value="1"/>
</dbReference>
<dbReference type="Gene3D" id="3.40.50.300">
    <property type="entry name" value="P-loop containing nucleotide triphosphate hydrolases"/>
    <property type="match status" value="2"/>
</dbReference>
<dbReference type="GO" id="GO:0005524">
    <property type="term" value="F:ATP binding"/>
    <property type="evidence" value="ECO:0007669"/>
    <property type="project" value="UniProtKB-KW"/>
</dbReference>
<evidence type="ECO:0000256" key="10">
    <source>
        <dbReference type="ARBA" id="ARBA00023054"/>
    </source>
</evidence>
<keyword evidence="13" id="KW-0804">Transcription</keyword>
<evidence type="ECO:0000256" key="11">
    <source>
        <dbReference type="ARBA" id="ARBA00023117"/>
    </source>
</evidence>
<dbReference type="SMART" id="SM00382">
    <property type="entry name" value="AAA"/>
    <property type="match status" value="1"/>
</dbReference>
<dbReference type="AlphaFoldDB" id="A0A8C4DHR6"/>
<keyword evidence="5" id="KW-0547">Nucleotide-binding</keyword>
<dbReference type="PROSITE" id="PS00674">
    <property type="entry name" value="AAA"/>
    <property type="match status" value="1"/>
</dbReference>
<keyword evidence="9" id="KW-0805">Transcription regulation</keyword>
<evidence type="ECO:0000256" key="4">
    <source>
        <dbReference type="ARBA" id="ARBA00022553"/>
    </source>
</evidence>
<evidence type="ECO:0000256" key="2">
    <source>
        <dbReference type="ARBA" id="ARBA00006914"/>
    </source>
</evidence>
<evidence type="ECO:0000313" key="21">
    <source>
        <dbReference type="Ensembl" id="ENSDLAP00005004302.2"/>
    </source>
</evidence>
<keyword evidence="6" id="KW-0378">Hydrolase</keyword>
<dbReference type="GO" id="GO:0006337">
    <property type="term" value="P:nucleosome disassembly"/>
    <property type="evidence" value="ECO:0007669"/>
    <property type="project" value="TreeGrafter"/>
</dbReference>
<dbReference type="Pfam" id="PF00439">
    <property type="entry name" value="Bromodomain"/>
    <property type="match status" value="1"/>
</dbReference>
<evidence type="ECO:0000256" key="8">
    <source>
        <dbReference type="ARBA" id="ARBA00022843"/>
    </source>
</evidence>
<dbReference type="InterPro" id="IPR003593">
    <property type="entry name" value="AAA+_ATPase"/>
</dbReference>
<evidence type="ECO:0000313" key="22">
    <source>
        <dbReference type="Proteomes" id="UP000694389"/>
    </source>
</evidence>